<gene>
    <name evidence="2" type="ORF">PR001_g17537</name>
</gene>
<protein>
    <submittedName>
        <fullName evidence="2">Uncharacterized protein</fullName>
    </submittedName>
</protein>
<comment type="caution">
    <text evidence="2">The sequence shown here is derived from an EMBL/GenBank/DDBJ whole genome shotgun (WGS) entry which is preliminary data.</text>
</comment>
<dbReference type="EMBL" id="QXFV01001471">
    <property type="protein sequence ID" value="KAE9005102.1"/>
    <property type="molecule type" value="Genomic_DNA"/>
</dbReference>
<proteinExistence type="predicted"/>
<reference evidence="2 3" key="1">
    <citation type="submission" date="2018-09" db="EMBL/GenBank/DDBJ databases">
        <title>Genomic investigation of the strawberry pathogen Phytophthora fragariae indicates pathogenicity is determined by transcriptional variation in three key races.</title>
        <authorList>
            <person name="Adams T.M."/>
            <person name="Armitage A.D."/>
            <person name="Sobczyk M.K."/>
            <person name="Bates H.J."/>
            <person name="Dunwell J.M."/>
            <person name="Nellist C.F."/>
            <person name="Harrison R.J."/>
        </authorList>
    </citation>
    <scope>NUCLEOTIDE SEQUENCE [LARGE SCALE GENOMIC DNA]</scope>
    <source>
        <strain evidence="2 3">SCRP249</strain>
    </source>
</reference>
<evidence type="ECO:0000313" key="2">
    <source>
        <dbReference type="EMBL" id="KAE9005102.1"/>
    </source>
</evidence>
<evidence type="ECO:0000256" key="1">
    <source>
        <dbReference type="SAM" id="MobiDB-lite"/>
    </source>
</evidence>
<feature type="region of interest" description="Disordered" evidence="1">
    <location>
        <begin position="1"/>
        <end position="24"/>
    </location>
</feature>
<organism evidence="2 3">
    <name type="scientific">Phytophthora rubi</name>
    <dbReference type="NCBI Taxonomy" id="129364"/>
    <lineage>
        <taxon>Eukaryota</taxon>
        <taxon>Sar</taxon>
        <taxon>Stramenopiles</taxon>
        <taxon>Oomycota</taxon>
        <taxon>Peronosporomycetes</taxon>
        <taxon>Peronosporales</taxon>
        <taxon>Peronosporaceae</taxon>
        <taxon>Phytophthora</taxon>
    </lineage>
</organism>
<dbReference type="AlphaFoldDB" id="A0A6A3KEY0"/>
<evidence type="ECO:0000313" key="3">
    <source>
        <dbReference type="Proteomes" id="UP000429607"/>
    </source>
</evidence>
<name>A0A6A3KEY0_9STRA</name>
<sequence>MSALEHLQRAGSTDTREHASQSDPRVTGLLAELAQALHQQPAPVAAPESAALLNWTVPNSRGASPPAAICELRAAYFPSPATRARGDFVPAAIYILAAHRLYPYLLTPEGLHETPLSFVMCWRIVASMTFNDSLPILIALDLAASVCRSSPPTPPVCRDYQDLLSAVQGWMSFANAHWYQPMAQSLYRVPEFVMANMDADPAITHRRVQHTLHEVNQQLGAAFVHLSSDSPFWWREFSTAIGRIDYHSASWSMALHD</sequence>
<accession>A0A6A3KEY0</accession>
<dbReference type="Proteomes" id="UP000429607">
    <property type="component" value="Unassembled WGS sequence"/>
</dbReference>